<dbReference type="EMBL" id="REGN01000809">
    <property type="protein sequence ID" value="RNA38885.1"/>
    <property type="molecule type" value="Genomic_DNA"/>
</dbReference>
<evidence type="ECO:0000313" key="2">
    <source>
        <dbReference type="Proteomes" id="UP000276133"/>
    </source>
</evidence>
<dbReference type="AlphaFoldDB" id="A0A3M7ST71"/>
<proteinExistence type="predicted"/>
<comment type="caution">
    <text evidence="1">The sequence shown here is derived from an EMBL/GenBank/DDBJ whole genome shotgun (WGS) entry which is preliminary data.</text>
</comment>
<keyword evidence="2" id="KW-1185">Reference proteome</keyword>
<protein>
    <submittedName>
        <fullName evidence="1">Uncharacterized protein</fullName>
    </submittedName>
</protein>
<sequence length="125" mass="14863">MSSYSQSNSKKLSYSFLLYSRLALIRNSFIRKIRHLDVFLQSLPSLKKIFKINLKHSRKNTPYNTSNQFLFKFYKKIKTCLNSRKKNRISQNHESRLKLIIVSASKLNMLNCSKITHFCIKKNDR</sequence>
<evidence type="ECO:0000313" key="1">
    <source>
        <dbReference type="EMBL" id="RNA38885.1"/>
    </source>
</evidence>
<reference evidence="1 2" key="1">
    <citation type="journal article" date="2018" name="Sci. Rep.">
        <title>Genomic signatures of local adaptation to the degree of environmental predictability in rotifers.</title>
        <authorList>
            <person name="Franch-Gras L."/>
            <person name="Hahn C."/>
            <person name="Garcia-Roger E.M."/>
            <person name="Carmona M.J."/>
            <person name="Serra M."/>
            <person name="Gomez A."/>
        </authorList>
    </citation>
    <scope>NUCLEOTIDE SEQUENCE [LARGE SCALE GENOMIC DNA]</scope>
    <source>
        <strain evidence="1">HYR1</strain>
    </source>
</reference>
<organism evidence="1 2">
    <name type="scientific">Brachionus plicatilis</name>
    <name type="common">Marine rotifer</name>
    <name type="synonym">Brachionus muelleri</name>
    <dbReference type="NCBI Taxonomy" id="10195"/>
    <lineage>
        <taxon>Eukaryota</taxon>
        <taxon>Metazoa</taxon>
        <taxon>Spiralia</taxon>
        <taxon>Gnathifera</taxon>
        <taxon>Rotifera</taxon>
        <taxon>Eurotatoria</taxon>
        <taxon>Monogononta</taxon>
        <taxon>Pseudotrocha</taxon>
        <taxon>Ploima</taxon>
        <taxon>Brachionidae</taxon>
        <taxon>Brachionus</taxon>
    </lineage>
</organism>
<gene>
    <name evidence="1" type="ORF">BpHYR1_032783</name>
</gene>
<accession>A0A3M7ST71</accession>
<dbReference type="Proteomes" id="UP000276133">
    <property type="component" value="Unassembled WGS sequence"/>
</dbReference>
<name>A0A3M7ST71_BRAPC</name>